<keyword evidence="4" id="KW-0378">Hydrolase</keyword>
<reference evidence="7" key="1">
    <citation type="journal article" date="2021" name="Microbiology">
        <title>Metagenomic Analysis of the Microbial Community in the Underground Coal Fire Area (Kemerovo Region, Russia) Revealed Predominance of Thermophilic Members of the Phyla Deinococcus-thermus, Aquificae, and Firmicutes.</title>
        <authorList>
            <person name="Kadnikov V."/>
            <person name="Mardanov A.V."/>
            <person name="Beletsky A.V."/>
            <person name="Karnachuk O.V."/>
            <person name="Ravin N.V."/>
        </authorList>
    </citation>
    <scope>NUCLEOTIDE SEQUENCE</scope>
    <source>
        <strain evidence="7">RBS10-49</strain>
    </source>
</reference>
<dbReference type="AlphaFoldDB" id="A0A947D0J8"/>
<keyword evidence="6" id="KW-0464">Manganese</keyword>
<accession>A0A947D0J8</accession>
<evidence type="ECO:0000256" key="5">
    <source>
        <dbReference type="ARBA" id="ARBA00022842"/>
    </source>
</evidence>
<dbReference type="PANTHER" id="PTHR12318:SF0">
    <property type="entry name" value="ACYL-COENZYME A DIPHOSPHATASE NUDT19"/>
    <property type="match status" value="1"/>
</dbReference>
<dbReference type="PANTHER" id="PTHR12318">
    <property type="entry name" value="TESTOSTERONE-REGULATED PROTEIN RP2"/>
    <property type="match status" value="1"/>
</dbReference>
<sequence length="146" mass="16875">MRELFEETGILLVHGETPAENVVEVHRRSITSGQASFARFLRAYDLRPAPERLRYMGRLVTPPTEPRRFDTRFFLAVLSEGDRYEENRVQNGELIDQGWFYPEDILSGRMADFPLIPPTRYALEVISVFPTPEAAWEAFAPVIFKN</sequence>
<evidence type="ECO:0000256" key="6">
    <source>
        <dbReference type="ARBA" id="ARBA00023211"/>
    </source>
</evidence>
<dbReference type="GO" id="GO:0046872">
    <property type="term" value="F:metal ion binding"/>
    <property type="evidence" value="ECO:0007669"/>
    <property type="project" value="UniProtKB-KW"/>
</dbReference>
<comment type="caution">
    <text evidence="7">The sequence shown here is derived from an EMBL/GenBank/DDBJ whole genome shotgun (WGS) entry which is preliminary data.</text>
</comment>
<protein>
    <recommendedName>
        <fullName evidence="9">Nudix hydrolase domain-containing protein</fullName>
    </recommendedName>
</protein>
<evidence type="ECO:0000256" key="4">
    <source>
        <dbReference type="ARBA" id="ARBA00022801"/>
    </source>
</evidence>
<evidence type="ECO:0000256" key="1">
    <source>
        <dbReference type="ARBA" id="ARBA00001936"/>
    </source>
</evidence>
<dbReference type="InterPro" id="IPR039121">
    <property type="entry name" value="NUDT19"/>
</dbReference>
<proteinExistence type="predicted"/>
<gene>
    <name evidence="7" type="ORF">KM312_04310</name>
</gene>
<evidence type="ECO:0000256" key="2">
    <source>
        <dbReference type="ARBA" id="ARBA00001946"/>
    </source>
</evidence>
<dbReference type="GO" id="GO:0016818">
    <property type="term" value="F:hydrolase activity, acting on acid anhydrides, in phosphorus-containing anhydrides"/>
    <property type="evidence" value="ECO:0007669"/>
    <property type="project" value="InterPro"/>
</dbReference>
<evidence type="ECO:0000313" key="7">
    <source>
        <dbReference type="EMBL" id="MBT9281866.1"/>
    </source>
</evidence>
<evidence type="ECO:0008006" key="9">
    <source>
        <dbReference type="Google" id="ProtNLM"/>
    </source>
</evidence>
<evidence type="ECO:0000256" key="3">
    <source>
        <dbReference type="ARBA" id="ARBA00022723"/>
    </source>
</evidence>
<dbReference type="Gene3D" id="3.90.79.10">
    <property type="entry name" value="Nucleoside Triphosphate Pyrophosphohydrolase"/>
    <property type="match status" value="1"/>
</dbReference>
<name>A0A947D0J8_HYDSH</name>
<evidence type="ECO:0000313" key="8">
    <source>
        <dbReference type="Proteomes" id="UP000748108"/>
    </source>
</evidence>
<keyword evidence="5" id="KW-0460">Magnesium</keyword>
<keyword evidence="3" id="KW-0479">Metal-binding</keyword>
<dbReference type="Proteomes" id="UP000748108">
    <property type="component" value="Unassembled WGS sequence"/>
</dbReference>
<dbReference type="EMBL" id="JAHHQF010000044">
    <property type="protein sequence ID" value="MBT9281866.1"/>
    <property type="molecule type" value="Genomic_DNA"/>
</dbReference>
<comment type="cofactor">
    <cofactor evidence="2">
        <name>Mg(2+)</name>
        <dbReference type="ChEBI" id="CHEBI:18420"/>
    </cofactor>
</comment>
<organism evidence="7 8">
    <name type="scientific">Hydrogenibacillus schlegelii</name>
    <name type="common">Bacillus schlegelii</name>
    <dbReference type="NCBI Taxonomy" id="1484"/>
    <lineage>
        <taxon>Bacteria</taxon>
        <taxon>Bacillati</taxon>
        <taxon>Bacillota</taxon>
        <taxon>Bacilli</taxon>
        <taxon>Bacillales</taxon>
        <taxon>Bacillales Family X. Incertae Sedis</taxon>
        <taxon>Hydrogenibacillus</taxon>
    </lineage>
</organism>
<dbReference type="SUPFAM" id="SSF55811">
    <property type="entry name" value="Nudix"/>
    <property type="match status" value="1"/>
</dbReference>
<dbReference type="InterPro" id="IPR015797">
    <property type="entry name" value="NUDIX_hydrolase-like_dom_sf"/>
</dbReference>
<comment type="cofactor">
    <cofactor evidence="1">
        <name>Mn(2+)</name>
        <dbReference type="ChEBI" id="CHEBI:29035"/>
    </cofactor>
</comment>